<dbReference type="STRING" id="1121391.SAMN02745206_01584"/>
<proteinExistence type="predicted"/>
<evidence type="ECO:0000313" key="1">
    <source>
        <dbReference type="EMBL" id="SHF23428.1"/>
    </source>
</evidence>
<name>A0A1M4ZZJ9_9BACT</name>
<keyword evidence="2" id="KW-1185">Reference proteome</keyword>
<dbReference type="OrthoDB" id="9810361at2"/>
<organism evidence="1 2">
    <name type="scientific">Desulfacinum infernum DSM 9756</name>
    <dbReference type="NCBI Taxonomy" id="1121391"/>
    <lineage>
        <taxon>Bacteria</taxon>
        <taxon>Pseudomonadati</taxon>
        <taxon>Thermodesulfobacteriota</taxon>
        <taxon>Syntrophobacteria</taxon>
        <taxon>Syntrophobacterales</taxon>
        <taxon>Syntrophobacteraceae</taxon>
        <taxon>Desulfacinum</taxon>
    </lineage>
</organism>
<protein>
    <submittedName>
        <fullName evidence="1">Putative zinc-or iron-chelating domain-containing protein</fullName>
    </submittedName>
</protein>
<dbReference type="Proteomes" id="UP000184076">
    <property type="component" value="Unassembled WGS sequence"/>
</dbReference>
<dbReference type="EMBL" id="FQVB01000013">
    <property type="protein sequence ID" value="SHF23428.1"/>
    <property type="molecule type" value="Genomic_DNA"/>
</dbReference>
<gene>
    <name evidence="1" type="ORF">SAMN02745206_01584</name>
</gene>
<evidence type="ECO:0000313" key="2">
    <source>
        <dbReference type="Proteomes" id="UP000184076"/>
    </source>
</evidence>
<dbReference type="InterPro" id="IPR005358">
    <property type="entry name" value="Puta_zinc/iron-chelating_dom"/>
</dbReference>
<reference evidence="2" key="1">
    <citation type="submission" date="2016-11" db="EMBL/GenBank/DDBJ databases">
        <authorList>
            <person name="Varghese N."/>
            <person name="Submissions S."/>
        </authorList>
    </citation>
    <scope>NUCLEOTIDE SEQUENCE [LARGE SCALE GENOMIC DNA]</scope>
    <source>
        <strain evidence="2">DSM 9756</strain>
    </source>
</reference>
<dbReference type="Pfam" id="PF03692">
    <property type="entry name" value="CxxCxxCC"/>
    <property type="match status" value="1"/>
</dbReference>
<dbReference type="AlphaFoldDB" id="A0A1M4ZZJ9"/>
<sequence>MGAPGAPITRHSSRFTAMKKHASHAELPVILDPLPEEIARELHRYEESAAEHLRAARESVHGPSWETRRALPVSFLVHLEKAFQLLDQSHRFVLSHLRRSGSPVRCKPGCSHCCTQMPSGVSGVEILYLYHGLTVSGTVDVAFRRCLEREEIWAQLCRWTPSGVSPNREQRLTRRLHQYHGMDIACPFLKGDACSIYGQRPLPCRMHYSLSPPYWCRPSHFQHPHAVRFNLEPGAPVYEELDKLDAALGLLKLSDLLICGFLQFVVNVMGFQSIHWVDV</sequence>
<accession>A0A1M4ZZJ9</accession>